<name>A0ABN8MNS0_9CNID</name>
<keyword evidence="2" id="KW-1185">Reference proteome</keyword>
<proteinExistence type="predicted"/>
<dbReference type="EMBL" id="CALNXI010000546">
    <property type="protein sequence ID" value="CAH3029008.1"/>
    <property type="molecule type" value="Genomic_DNA"/>
</dbReference>
<sequence>KLKINDYEAVDHKKAYLKEKMSLKSHERGEIMCQIRQITTQCDASNADALYRRHIGKREDPGDEETTEKRRALGHSQWCLLRLQGHAHYVEECSYWVLSTKLSKSSMPFGREKTKKDEERERQKAELGICRIKDKQKNSTVGSGSLVRDCLNDGRCCLVTTDRVVPPKTELKQLVLEFKQTKSNSDKVKVVKLSEHACMSDIRRRSGLVVIPLNANKFTLKESSIFTYRPFFRGDEDCTPLVCPIVDNMDPAKPFVVKEFQLEPAHDHKGGAVLHDLASDLCFKCFRAFIGTSSRQPHGAVILNGNKEAVGVLYESHDRISLIRFSQTSL</sequence>
<evidence type="ECO:0000313" key="1">
    <source>
        <dbReference type="EMBL" id="CAH3029008.1"/>
    </source>
</evidence>
<evidence type="ECO:0000313" key="2">
    <source>
        <dbReference type="Proteomes" id="UP001159427"/>
    </source>
</evidence>
<feature type="non-terminal residue" evidence="1">
    <location>
        <position position="330"/>
    </location>
</feature>
<gene>
    <name evidence="1" type="ORF">PEVE_00035333</name>
</gene>
<protein>
    <submittedName>
        <fullName evidence="1">Uncharacterized protein</fullName>
    </submittedName>
</protein>
<dbReference type="Proteomes" id="UP001159427">
    <property type="component" value="Unassembled WGS sequence"/>
</dbReference>
<accession>A0ABN8MNS0</accession>
<feature type="non-terminal residue" evidence="1">
    <location>
        <position position="1"/>
    </location>
</feature>
<reference evidence="1 2" key="1">
    <citation type="submission" date="2022-05" db="EMBL/GenBank/DDBJ databases">
        <authorList>
            <consortium name="Genoscope - CEA"/>
            <person name="William W."/>
        </authorList>
    </citation>
    <scope>NUCLEOTIDE SEQUENCE [LARGE SCALE GENOMIC DNA]</scope>
</reference>
<organism evidence="1 2">
    <name type="scientific">Porites evermanni</name>
    <dbReference type="NCBI Taxonomy" id="104178"/>
    <lineage>
        <taxon>Eukaryota</taxon>
        <taxon>Metazoa</taxon>
        <taxon>Cnidaria</taxon>
        <taxon>Anthozoa</taxon>
        <taxon>Hexacorallia</taxon>
        <taxon>Scleractinia</taxon>
        <taxon>Fungiina</taxon>
        <taxon>Poritidae</taxon>
        <taxon>Porites</taxon>
    </lineage>
</organism>
<comment type="caution">
    <text evidence="1">The sequence shown here is derived from an EMBL/GenBank/DDBJ whole genome shotgun (WGS) entry which is preliminary data.</text>
</comment>